<evidence type="ECO:0000256" key="5">
    <source>
        <dbReference type="ARBA" id="ARBA00034545"/>
    </source>
</evidence>
<reference evidence="10" key="1">
    <citation type="journal article" date="2022" name="Proc. Natl. Acad. Sci. U.S.A.">
        <title>Life cycle and functional genomics of the unicellular red alga Galdieria for elucidating algal and plant evolution and industrial use.</title>
        <authorList>
            <person name="Hirooka S."/>
            <person name="Itabashi T."/>
            <person name="Ichinose T.M."/>
            <person name="Onuma R."/>
            <person name="Fujiwara T."/>
            <person name="Yamashita S."/>
            <person name="Jong L.W."/>
            <person name="Tomita R."/>
            <person name="Iwane A.H."/>
            <person name="Miyagishima S.Y."/>
        </authorList>
    </citation>
    <scope>NUCLEOTIDE SEQUENCE</scope>
    <source>
        <strain evidence="10">NBRC 102759</strain>
    </source>
</reference>
<dbReference type="CDD" id="cd02440">
    <property type="entry name" value="AdoMet_MTases"/>
    <property type="match status" value="1"/>
</dbReference>
<evidence type="ECO:0000259" key="9">
    <source>
        <dbReference type="Pfam" id="PF13847"/>
    </source>
</evidence>
<keyword evidence="11" id="KW-1185">Reference proteome</keyword>
<evidence type="ECO:0000313" key="11">
    <source>
        <dbReference type="Proteomes" id="UP001061958"/>
    </source>
</evidence>
<dbReference type="GO" id="GO:0030791">
    <property type="term" value="F:arsenite methyltransferase activity"/>
    <property type="evidence" value="ECO:0007669"/>
    <property type="project" value="UniProtKB-EC"/>
</dbReference>
<comment type="catalytic activity">
    <reaction evidence="7">
        <text>arsenic triglutathione + 2 [thioredoxin]-dithiol + 2 S-adenosyl-L-methionine + H2O = dimethylarsinous acid + 2 [thioredoxin]-disulfide + 3 glutathione + 2 S-adenosyl-L-homocysteine + 2 H(+)</text>
        <dbReference type="Rhea" id="RHEA:69464"/>
        <dbReference type="Rhea" id="RHEA-COMP:10698"/>
        <dbReference type="Rhea" id="RHEA-COMP:10700"/>
        <dbReference type="ChEBI" id="CHEBI:15377"/>
        <dbReference type="ChEBI" id="CHEBI:15378"/>
        <dbReference type="ChEBI" id="CHEBI:23808"/>
        <dbReference type="ChEBI" id="CHEBI:29950"/>
        <dbReference type="ChEBI" id="CHEBI:50058"/>
        <dbReference type="ChEBI" id="CHEBI:57856"/>
        <dbReference type="ChEBI" id="CHEBI:57925"/>
        <dbReference type="ChEBI" id="CHEBI:59789"/>
        <dbReference type="ChEBI" id="CHEBI:183640"/>
        <dbReference type="EC" id="2.1.1.137"/>
    </reaction>
</comment>
<gene>
    <name evidence="10" type="ORF">GpartN1_g6427.t1</name>
</gene>
<keyword evidence="2" id="KW-0949">S-adenosyl-L-methionine</keyword>
<feature type="domain" description="Methyltransferase" evidence="9">
    <location>
        <begin position="71"/>
        <end position="227"/>
    </location>
</feature>
<sequence length="356" mass="39706">MSCSGCKKSSSISTEQVAEYYKDVVTGNTRLSCPCSSGVLTTQQQKILSLIHPTILERYYGCASPIPTAIEGCTVLDLGCGTGRDVYLCSALVGNKGKVIGVDLLPEMLEIASRYKSYHAEKFFHDSSPSNVEFLQGRIENLKEIGIADGSIDVVISNCVVNLSDDKEKIFKEVSRVLKPGGEFYFADKYIDRRLNAEARQDLELVGQCLGKAMYIQDFVSLVKKAGFSDIRLVSSSKQRISSETEAKLNGACAYSCVFRAFRLEHLDECLEDYQETAIFQGTTDVDRDTYEFDCHLKFPKGLPVSVDGNTAEIIRHSRLSHYFHISNRKSHQGLFQPEKQLPMSLIVKNQSLEKK</sequence>
<comment type="similarity">
    <text evidence="3">Belongs to the methyltransferase superfamily. Arsenite methyltransferase family.</text>
</comment>
<dbReference type="EMBL" id="BQMJ01000057">
    <property type="protein sequence ID" value="GJQ14636.1"/>
    <property type="molecule type" value="Genomic_DNA"/>
</dbReference>
<dbReference type="InterPro" id="IPR026669">
    <property type="entry name" value="Arsenite_MeTrfase-like"/>
</dbReference>
<name>A0A9C7UT20_9RHOD</name>
<dbReference type="Proteomes" id="UP001061958">
    <property type="component" value="Unassembled WGS sequence"/>
</dbReference>
<reference evidence="10" key="2">
    <citation type="submission" date="2022-01" db="EMBL/GenBank/DDBJ databases">
        <authorList>
            <person name="Hirooka S."/>
            <person name="Miyagishima S.Y."/>
        </authorList>
    </citation>
    <scope>NUCLEOTIDE SEQUENCE</scope>
    <source>
        <strain evidence="10">NBRC 102759</strain>
    </source>
</reference>
<dbReference type="Pfam" id="PF13847">
    <property type="entry name" value="Methyltransf_31"/>
    <property type="match status" value="1"/>
</dbReference>
<dbReference type="InterPro" id="IPR025714">
    <property type="entry name" value="Methyltranfer_dom"/>
</dbReference>
<comment type="catalytic activity">
    <reaction evidence="6">
        <text>arsenic triglutathione + [thioredoxin]-dithiol + S-adenosyl-L-methionine + 2 H2O = methylarsonous acid + [thioredoxin]-disulfide + 3 glutathione + S-adenosyl-L-homocysteine + H(+)</text>
        <dbReference type="Rhea" id="RHEA:69460"/>
        <dbReference type="Rhea" id="RHEA-COMP:10698"/>
        <dbReference type="Rhea" id="RHEA-COMP:10700"/>
        <dbReference type="ChEBI" id="CHEBI:15377"/>
        <dbReference type="ChEBI" id="CHEBI:15378"/>
        <dbReference type="ChEBI" id="CHEBI:17826"/>
        <dbReference type="ChEBI" id="CHEBI:29950"/>
        <dbReference type="ChEBI" id="CHEBI:50058"/>
        <dbReference type="ChEBI" id="CHEBI:57856"/>
        <dbReference type="ChEBI" id="CHEBI:57925"/>
        <dbReference type="ChEBI" id="CHEBI:59789"/>
        <dbReference type="ChEBI" id="CHEBI:183640"/>
        <dbReference type="EC" id="2.1.1.137"/>
    </reaction>
</comment>
<dbReference type="SUPFAM" id="SSF53335">
    <property type="entry name" value="S-adenosyl-L-methionine-dependent methyltransferases"/>
    <property type="match status" value="1"/>
</dbReference>
<comment type="catalytic activity">
    <reaction evidence="8">
        <text>arsenic triglutathione + 3 [thioredoxin]-dithiol + 3 S-adenosyl-L-methionine = trimethylarsine + 3 [thioredoxin]-disulfide + 3 glutathione + 3 S-adenosyl-L-homocysteine + 3 H(+)</text>
        <dbReference type="Rhea" id="RHEA:69432"/>
        <dbReference type="Rhea" id="RHEA-COMP:10698"/>
        <dbReference type="Rhea" id="RHEA-COMP:10700"/>
        <dbReference type="ChEBI" id="CHEBI:15378"/>
        <dbReference type="ChEBI" id="CHEBI:27130"/>
        <dbReference type="ChEBI" id="CHEBI:29950"/>
        <dbReference type="ChEBI" id="CHEBI:50058"/>
        <dbReference type="ChEBI" id="CHEBI:57856"/>
        <dbReference type="ChEBI" id="CHEBI:57925"/>
        <dbReference type="ChEBI" id="CHEBI:59789"/>
        <dbReference type="ChEBI" id="CHEBI:183640"/>
        <dbReference type="EC" id="2.1.1.137"/>
    </reaction>
</comment>
<dbReference type="EC" id="2.1.1.137" evidence="4"/>
<dbReference type="Gene3D" id="3.40.5.100">
    <property type="match status" value="1"/>
</dbReference>
<organism evidence="10 11">
    <name type="scientific">Galdieria partita</name>
    <dbReference type="NCBI Taxonomy" id="83374"/>
    <lineage>
        <taxon>Eukaryota</taxon>
        <taxon>Rhodophyta</taxon>
        <taxon>Bangiophyceae</taxon>
        <taxon>Galdieriales</taxon>
        <taxon>Galdieriaceae</taxon>
        <taxon>Galdieria</taxon>
    </lineage>
</organism>
<evidence type="ECO:0000256" key="3">
    <source>
        <dbReference type="ARBA" id="ARBA00034487"/>
    </source>
</evidence>
<evidence type="ECO:0000256" key="4">
    <source>
        <dbReference type="ARBA" id="ARBA00034521"/>
    </source>
</evidence>
<keyword evidence="1" id="KW-0808">Transferase</keyword>
<evidence type="ECO:0000256" key="7">
    <source>
        <dbReference type="ARBA" id="ARBA00047943"/>
    </source>
</evidence>
<evidence type="ECO:0000313" key="10">
    <source>
        <dbReference type="EMBL" id="GJQ14636.1"/>
    </source>
</evidence>
<dbReference type="PANTHER" id="PTHR43675">
    <property type="entry name" value="ARSENITE METHYLTRANSFERASE"/>
    <property type="match status" value="1"/>
</dbReference>
<evidence type="ECO:0000256" key="2">
    <source>
        <dbReference type="ARBA" id="ARBA00022691"/>
    </source>
</evidence>
<dbReference type="AlphaFoldDB" id="A0A9C7UT20"/>
<dbReference type="PANTHER" id="PTHR43675:SF8">
    <property type="entry name" value="ARSENITE METHYLTRANSFERASE"/>
    <property type="match status" value="1"/>
</dbReference>
<dbReference type="InterPro" id="IPR029063">
    <property type="entry name" value="SAM-dependent_MTases_sf"/>
</dbReference>
<accession>A0A9C7UT20</accession>
<evidence type="ECO:0000256" key="6">
    <source>
        <dbReference type="ARBA" id="ARBA00047941"/>
    </source>
</evidence>
<dbReference type="Gene3D" id="3.40.50.150">
    <property type="entry name" value="Vaccinia Virus protein VP39"/>
    <property type="match status" value="1"/>
</dbReference>
<dbReference type="OrthoDB" id="8300214at2759"/>
<evidence type="ECO:0000256" key="1">
    <source>
        <dbReference type="ARBA" id="ARBA00022679"/>
    </source>
</evidence>
<comment type="caution">
    <text evidence="10">The sequence shown here is derived from an EMBL/GenBank/DDBJ whole genome shotgun (WGS) entry which is preliminary data.</text>
</comment>
<protein>
    <recommendedName>
        <fullName evidence="5">Arsenite methyltransferase</fullName>
        <ecNumber evidence="4">2.1.1.137</ecNumber>
    </recommendedName>
</protein>
<evidence type="ECO:0000256" key="8">
    <source>
        <dbReference type="ARBA" id="ARBA00048428"/>
    </source>
</evidence>
<proteinExistence type="inferred from homology"/>